<organism evidence="2 3">
    <name type="scientific">Thalassovita gelatinovora</name>
    <name type="common">Thalassobius gelatinovorus</name>
    <dbReference type="NCBI Taxonomy" id="53501"/>
    <lineage>
        <taxon>Bacteria</taxon>
        <taxon>Pseudomonadati</taxon>
        <taxon>Pseudomonadota</taxon>
        <taxon>Alphaproteobacteria</taxon>
        <taxon>Rhodobacterales</taxon>
        <taxon>Roseobacteraceae</taxon>
        <taxon>Thalassovita</taxon>
    </lineage>
</organism>
<keyword evidence="3" id="KW-1185">Reference proteome</keyword>
<keyword evidence="1" id="KW-0472">Membrane</keyword>
<feature type="transmembrane region" description="Helical" evidence="1">
    <location>
        <begin position="6"/>
        <end position="27"/>
    </location>
</feature>
<dbReference type="EMBL" id="CYSA01000025">
    <property type="protein sequence ID" value="CUH66553.1"/>
    <property type="molecule type" value="Genomic_DNA"/>
</dbReference>
<keyword evidence="1" id="KW-0812">Transmembrane</keyword>
<dbReference type="RefSeq" id="WP_058263212.1">
    <property type="nucleotide sequence ID" value="NZ_CP051181.1"/>
</dbReference>
<accession>A0A0P1FEP3</accession>
<evidence type="ECO:0008006" key="4">
    <source>
        <dbReference type="Google" id="ProtNLM"/>
    </source>
</evidence>
<dbReference type="AlphaFoldDB" id="A0A0P1FEP3"/>
<name>A0A0P1FEP3_THAGE</name>
<evidence type="ECO:0000256" key="1">
    <source>
        <dbReference type="SAM" id="Phobius"/>
    </source>
</evidence>
<gene>
    <name evidence="2" type="ORF">TG4357_02480</name>
</gene>
<dbReference type="STRING" id="53501.SAMN04488043_10516"/>
<reference evidence="2 3" key="1">
    <citation type="submission" date="2015-09" db="EMBL/GenBank/DDBJ databases">
        <authorList>
            <consortium name="Swine Surveillance"/>
        </authorList>
    </citation>
    <scope>NUCLEOTIDE SEQUENCE [LARGE SCALE GENOMIC DNA]</scope>
    <source>
        <strain evidence="2 3">CECT 4357</strain>
    </source>
</reference>
<dbReference type="Proteomes" id="UP000051587">
    <property type="component" value="Unassembled WGS sequence"/>
</dbReference>
<protein>
    <recommendedName>
        <fullName evidence="4">DUF2802 domain-containing protein</fullName>
    </recommendedName>
</protein>
<evidence type="ECO:0000313" key="2">
    <source>
        <dbReference type="EMBL" id="CUH66553.1"/>
    </source>
</evidence>
<sequence length="121" mass="13471">MTTVQMIHLGASVLLLAAAFVVLGYRFKLRKAYATRNRSTVDLLDALEDRLDSQFRAQTALIGDQNKKMAKIANQVTTLADERLVEQAISIARMGGDPEHISTSVGLSLDEARTLHRYRQN</sequence>
<proteinExistence type="predicted"/>
<keyword evidence="1" id="KW-1133">Transmembrane helix</keyword>
<evidence type="ECO:0000313" key="3">
    <source>
        <dbReference type="Proteomes" id="UP000051587"/>
    </source>
</evidence>